<reference evidence="3" key="1">
    <citation type="journal article" date="2017" name="Genome Announc.">
        <title>Draft Genome Sequence of Terrimicrobium sacchariphilum NM-5T, a Facultative Anaerobic Soil Bacterium of the Class Spartobacteria.</title>
        <authorList>
            <person name="Qiu Y.L."/>
            <person name="Tourlousse D.M."/>
            <person name="Matsuura N."/>
            <person name="Ohashi A."/>
            <person name="Sekiguchi Y."/>
        </authorList>
    </citation>
    <scope>NUCLEOTIDE SEQUENCE [LARGE SCALE GENOMIC DNA]</scope>
    <source>
        <strain evidence="3">NM-5</strain>
    </source>
</reference>
<evidence type="ECO:0000313" key="2">
    <source>
        <dbReference type="EMBL" id="GAT33253.1"/>
    </source>
</evidence>
<protein>
    <recommendedName>
        <fullName evidence="4">Acid-resistance membrane protein</fullName>
    </recommendedName>
</protein>
<dbReference type="FunCoup" id="A0A146G7B8">
    <property type="interactions" value="30"/>
</dbReference>
<accession>A0A146G7B8</accession>
<sequence length="181" mass="19093">MSIANPSHHGHSKSWLIFSGILSLVLGFLAISFPYFFSLIVTQVIGIFCLVSGFVSLGLAISGKKPDHRILNGIAALIRIGVGVALLLCAASGMKVITLIFAVFLILEGIVTTISAFRLRGHGGWGFFVFSGVIALVLGVMIYFQWPANTGWVIGTFYGINSIFSGVSLLGLGFGAPKASA</sequence>
<feature type="transmembrane region" description="Helical" evidence="1">
    <location>
        <begin position="43"/>
        <end position="62"/>
    </location>
</feature>
<keyword evidence="1" id="KW-1133">Transmembrane helix</keyword>
<feature type="transmembrane region" description="Helical" evidence="1">
    <location>
        <begin position="152"/>
        <end position="176"/>
    </location>
</feature>
<dbReference type="Pfam" id="PF03729">
    <property type="entry name" value="DUF308"/>
    <property type="match status" value="1"/>
</dbReference>
<keyword evidence="3" id="KW-1185">Reference proteome</keyword>
<feature type="transmembrane region" description="Helical" evidence="1">
    <location>
        <begin position="99"/>
        <end position="117"/>
    </location>
</feature>
<dbReference type="PANTHER" id="PTHR34989:SF1">
    <property type="entry name" value="PROTEIN HDED"/>
    <property type="match status" value="1"/>
</dbReference>
<gene>
    <name evidence="2" type="ORF">TSACC_21665</name>
</gene>
<dbReference type="PANTHER" id="PTHR34989">
    <property type="entry name" value="PROTEIN HDED"/>
    <property type="match status" value="1"/>
</dbReference>
<evidence type="ECO:0000256" key="1">
    <source>
        <dbReference type="SAM" id="Phobius"/>
    </source>
</evidence>
<dbReference type="InterPro" id="IPR052712">
    <property type="entry name" value="Acid_resist_chaperone_HdeD"/>
</dbReference>
<dbReference type="AlphaFoldDB" id="A0A146G7B8"/>
<dbReference type="GO" id="GO:0005886">
    <property type="term" value="C:plasma membrane"/>
    <property type="evidence" value="ECO:0007669"/>
    <property type="project" value="TreeGrafter"/>
</dbReference>
<dbReference type="InParanoid" id="A0A146G7B8"/>
<keyword evidence="1" id="KW-0472">Membrane</keyword>
<dbReference type="InterPro" id="IPR005325">
    <property type="entry name" value="DUF308_memb"/>
</dbReference>
<proteinExistence type="predicted"/>
<name>A0A146G7B8_TERSA</name>
<feature type="transmembrane region" description="Helical" evidence="1">
    <location>
        <begin position="74"/>
        <end position="93"/>
    </location>
</feature>
<dbReference type="RefSeq" id="WP_075079010.1">
    <property type="nucleotide sequence ID" value="NZ_BDCO01000002.1"/>
</dbReference>
<organism evidence="2 3">
    <name type="scientific">Terrimicrobium sacchariphilum</name>
    <dbReference type="NCBI Taxonomy" id="690879"/>
    <lineage>
        <taxon>Bacteria</taxon>
        <taxon>Pseudomonadati</taxon>
        <taxon>Verrucomicrobiota</taxon>
        <taxon>Terrimicrobiia</taxon>
        <taxon>Terrimicrobiales</taxon>
        <taxon>Terrimicrobiaceae</taxon>
        <taxon>Terrimicrobium</taxon>
    </lineage>
</organism>
<feature type="transmembrane region" description="Helical" evidence="1">
    <location>
        <begin position="15"/>
        <end position="37"/>
    </location>
</feature>
<evidence type="ECO:0008006" key="4">
    <source>
        <dbReference type="Google" id="ProtNLM"/>
    </source>
</evidence>
<keyword evidence="1" id="KW-0812">Transmembrane</keyword>
<comment type="caution">
    <text evidence="2">The sequence shown here is derived from an EMBL/GenBank/DDBJ whole genome shotgun (WGS) entry which is preliminary data.</text>
</comment>
<feature type="transmembrane region" description="Helical" evidence="1">
    <location>
        <begin position="124"/>
        <end position="146"/>
    </location>
</feature>
<dbReference type="Proteomes" id="UP000076023">
    <property type="component" value="Unassembled WGS sequence"/>
</dbReference>
<dbReference type="STRING" id="690879.TSACC_21665"/>
<evidence type="ECO:0000313" key="3">
    <source>
        <dbReference type="Proteomes" id="UP000076023"/>
    </source>
</evidence>
<dbReference type="OrthoDB" id="191196at2"/>
<dbReference type="EMBL" id="BDCO01000002">
    <property type="protein sequence ID" value="GAT33253.1"/>
    <property type="molecule type" value="Genomic_DNA"/>
</dbReference>